<dbReference type="InterPro" id="IPR023459">
    <property type="entry name" value="Tscrpt_elong_fac_GreA/B_fam"/>
</dbReference>
<dbReference type="InterPro" id="IPR029462">
    <property type="entry name" value="Rnk_N"/>
</dbReference>
<dbReference type="SUPFAM" id="SSF54534">
    <property type="entry name" value="FKBP-like"/>
    <property type="match status" value="1"/>
</dbReference>
<dbReference type="PANTHER" id="PTHR30437:SF5">
    <property type="entry name" value="REGULATOR OF NUCLEOSIDE DIPHOSPHATE KINASE"/>
    <property type="match status" value="1"/>
</dbReference>
<dbReference type="Gene3D" id="1.10.286.20">
    <property type="match status" value="1"/>
</dbReference>
<reference evidence="3 4" key="1">
    <citation type="submission" date="2016-03" db="EMBL/GenBank/DDBJ databases">
        <authorList>
            <person name="Ploux O."/>
        </authorList>
    </citation>
    <scope>NUCLEOTIDE SEQUENCE [LARGE SCALE GENOMIC DNA]</scope>
    <source>
        <strain evidence="3 4">R-45370</strain>
    </source>
</reference>
<dbReference type="Gene3D" id="3.10.50.30">
    <property type="entry name" value="Transcription elongation factor, GreA/GreB, C-terminal domain"/>
    <property type="match status" value="1"/>
</dbReference>
<evidence type="ECO:0000313" key="3">
    <source>
        <dbReference type="EMBL" id="OAI13261.1"/>
    </source>
</evidence>
<evidence type="ECO:0000259" key="1">
    <source>
        <dbReference type="Pfam" id="PF01272"/>
    </source>
</evidence>
<evidence type="ECO:0000313" key="4">
    <source>
        <dbReference type="Proteomes" id="UP000078476"/>
    </source>
</evidence>
<evidence type="ECO:0008006" key="5">
    <source>
        <dbReference type="Google" id="ProtNLM"/>
    </source>
</evidence>
<dbReference type="InterPro" id="IPR036953">
    <property type="entry name" value="GreA/GreB_C_sf"/>
</dbReference>
<dbReference type="STRING" id="980561.A1359_12735"/>
<dbReference type="OrthoDB" id="192847at2"/>
<comment type="caution">
    <text evidence="3">The sequence shown here is derived from an EMBL/GenBank/DDBJ whole genome shotgun (WGS) entry which is preliminary data.</text>
</comment>
<dbReference type="RefSeq" id="WP_066984567.1">
    <property type="nucleotide sequence ID" value="NZ_LUUI01000122.1"/>
</dbReference>
<dbReference type="Pfam" id="PF01272">
    <property type="entry name" value="GreA_GreB"/>
    <property type="match status" value="1"/>
</dbReference>
<proteinExistence type="predicted"/>
<dbReference type="GO" id="GO:0032784">
    <property type="term" value="P:regulation of DNA-templated transcription elongation"/>
    <property type="evidence" value="ECO:0007669"/>
    <property type="project" value="InterPro"/>
</dbReference>
<name>A0A177N5Z5_9GAMM</name>
<dbReference type="InterPro" id="IPR001437">
    <property type="entry name" value="Tscrpt_elong_fac_GreA/B_C"/>
</dbReference>
<dbReference type="GO" id="GO:0003677">
    <property type="term" value="F:DNA binding"/>
    <property type="evidence" value="ECO:0007669"/>
    <property type="project" value="InterPro"/>
</dbReference>
<dbReference type="GO" id="GO:0070063">
    <property type="term" value="F:RNA polymerase binding"/>
    <property type="evidence" value="ECO:0007669"/>
    <property type="project" value="InterPro"/>
</dbReference>
<gene>
    <name evidence="3" type="ORF">A1359_12735</name>
</gene>
<dbReference type="EMBL" id="LUUI01000122">
    <property type="protein sequence ID" value="OAI13261.1"/>
    <property type="molecule type" value="Genomic_DNA"/>
</dbReference>
<dbReference type="Pfam" id="PF14760">
    <property type="entry name" value="Rnk_N"/>
    <property type="match status" value="1"/>
</dbReference>
<evidence type="ECO:0000259" key="2">
    <source>
        <dbReference type="Pfam" id="PF14760"/>
    </source>
</evidence>
<feature type="domain" description="Regulator of nucleoside diphosphate kinase N-terminal" evidence="2">
    <location>
        <begin position="9"/>
        <end position="51"/>
    </location>
</feature>
<protein>
    <recommendedName>
        <fullName evidence="5">Transcription elongation factor GreAB</fullName>
    </recommendedName>
</protein>
<feature type="domain" description="Transcription elongation factor GreA/GreB C-terminal" evidence="1">
    <location>
        <begin position="60"/>
        <end position="130"/>
    </location>
</feature>
<organism evidence="3 4">
    <name type="scientific">Methylomonas lenta</name>
    <dbReference type="NCBI Taxonomy" id="980561"/>
    <lineage>
        <taxon>Bacteria</taxon>
        <taxon>Pseudomonadati</taxon>
        <taxon>Pseudomonadota</taxon>
        <taxon>Gammaproteobacteria</taxon>
        <taxon>Methylococcales</taxon>
        <taxon>Methylococcaceae</taxon>
        <taxon>Methylomonas</taxon>
    </lineage>
</organism>
<dbReference type="GO" id="GO:0006354">
    <property type="term" value="P:DNA-templated transcription elongation"/>
    <property type="evidence" value="ECO:0007669"/>
    <property type="project" value="TreeGrafter"/>
</dbReference>
<sequence>MENHMKARNVMLSSLDCARLRDLLITANQFGSTHSALLDRLEAELNRATIVAPEEIPPYVVTMNSCVRLTDTATGEKMQYTLVFPSDANLQQGKLSILSDLGVAIIGFSVGNTFEWALSDGTRSMRVDMIYFQPEAVK</sequence>
<dbReference type="Proteomes" id="UP000078476">
    <property type="component" value="Unassembled WGS sequence"/>
</dbReference>
<dbReference type="PANTHER" id="PTHR30437">
    <property type="entry name" value="TRANSCRIPTION ELONGATION FACTOR GREA"/>
    <property type="match status" value="1"/>
</dbReference>
<keyword evidence="4" id="KW-1185">Reference proteome</keyword>
<accession>A0A177N5Z5</accession>
<dbReference type="AlphaFoldDB" id="A0A177N5Z5"/>